<feature type="compositionally biased region" description="Basic and acidic residues" evidence="5">
    <location>
        <begin position="534"/>
        <end position="557"/>
    </location>
</feature>
<evidence type="ECO:0000256" key="2">
    <source>
        <dbReference type="ARBA" id="ARBA00022692"/>
    </source>
</evidence>
<feature type="transmembrane region" description="Helical" evidence="6">
    <location>
        <begin position="333"/>
        <end position="353"/>
    </location>
</feature>
<dbReference type="Proteomes" id="UP001140560">
    <property type="component" value="Unassembled WGS sequence"/>
</dbReference>
<keyword evidence="4 6" id="KW-0472">Membrane</keyword>
<feature type="region of interest" description="Disordered" evidence="5">
    <location>
        <begin position="534"/>
        <end position="586"/>
    </location>
</feature>
<dbReference type="GO" id="GO:0022857">
    <property type="term" value="F:transmembrane transporter activity"/>
    <property type="evidence" value="ECO:0007669"/>
    <property type="project" value="InterPro"/>
</dbReference>
<feature type="transmembrane region" description="Helical" evidence="6">
    <location>
        <begin position="394"/>
        <end position="416"/>
    </location>
</feature>
<feature type="transmembrane region" description="Helical" evidence="6">
    <location>
        <begin position="498"/>
        <end position="516"/>
    </location>
</feature>
<dbReference type="GO" id="GO:0005886">
    <property type="term" value="C:plasma membrane"/>
    <property type="evidence" value="ECO:0007669"/>
    <property type="project" value="TreeGrafter"/>
</dbReference>
<evidence type="ECO:0000256" key="1">
    <source>
        <dbReference type="ARBA" id="ARBA00004141"/>
    </source>
</evidence>
<keyword evidence="3 6" id="KW-1133">Transmembrane helix</keyword>
<feature type="transmembrane region" description="Helical" evidence="6">
    <location>
        <begin position="292"/>
        <end position="313"/>
    </location>
</feature>
<feature type="transmembrane region" description="Helical" evidence="6">
    <location>
        <begin position="67"/>
        <end position="84"/>
    </location>
</feature>
<feature type="transmembrane region" description="Helical" evidence="6">
    <location>
        <begin position="428"/>
        <end position="446"/>
    </location>
</feature>
<organism evidence="8 9">
    <name type="scientific">Neocucurbitaria cava</name>
    <dbReference type="NCBI Taxonomy" id="798079"/>
    <lineage>
        <taxon>Eukaryota</taxon>
        <taxon>Fungi</taxon>
        <taxon>Dikarya</taxon>
        <taxon>Ascomycota</taxon>
        <taxon>Pezizomycotina</taxon>
        <taxon>Dothideomycetes</taxon>
        <taxon>Pleosporomycetidae</taxon>
        <taxon>Pleosporales</taxon>
        <taxon>Pleosporineae</taxon>
        <taxon>Cucurbitariaceae</taxon>
        <taxon>Neocucurbitaria</taxon>
    </lineage>
</organism>
<dbReference type="Pfam" id="PF07690">
    <property type="entry name" value="MFS_1"/>
    <property type="match status" value="1"/>
</dbReference>
<dbReference type="Gene3D" id="1.20.1720.10">
    <property type="entry name" value="Multidrug resistance protein D"/>
    <property type="match status" value="1"/>
</dbReference>
<dbReference type="InterPro" id="IPR011701">
    <property type="entry name" value="MFS"/>
</dbReference>
<feature type="transmembrane region" description="Helical" evidence="6">
    <location>
        <begin position="96"/>
        <end position="116"/>
    </location>
</feature>
<dbReference type="PANTHER" id="PTHR23501:SF43">
    <property type="entry name" value="MULTIDRUG TRANSPORTER, PUTATIVE (AFU_ORTHOLOGUE AFUA_6G03040)-RELATED"/>
    <property type="match status" value="1"/>
</dbReference>
<feature type="transmembrane region" description="Helical" evidence="6">
    <location>
        <begin position="252"/>
        <end position="271"/>
    </location>
</feature>
<evidence type="ECO:0000256" key="6">
    <source>
        <dbReference type="SAM" id="Phobius"/>
    </source>
</evidence>
<feature type="transmembrane region" description="Helical" evidence="6">
    <location>
        <begin position="220"/>
        <end position="240"/>
    </location>
</feature>
<reference evidence="8" key="1">
    <citation type="submission" date="2022-10" db="EMBL/GenBank/DDBJ databases">
        <title>Tapping the CABI collections for fungal endophytes: first genome assemblies for Collariella, Neodidymelliopsis, Ascochyta clinopodiicola, Didymella pomorum, Didymosphaeria variabile, Neocosmospora piperis and Neocucurbitaria cava.</title>
        <authorList>
            <person name="Hill R."/>
        </authorList>
    </citation>
    <scope>NUCLEOTIDE SEQUENCE</scope>
    <source>
        <strain evidence="8">IMI 356814</strain>
    </source>
</reference>
<feature type="transmembrane region" description="Helical" evidence="6">
    <location>
        <begin position="360"/>
        <end position="379"/>
    </location>
</feature>
<feature type="transmembrane region" description="Helical" evidence="6">
    <location>
        <begin position="153"/>
        <end position="173"/>
    </location>
</feature>
<protein>
    <recommendedName>
        <fullName evidence="7">Major facilitator superfamily (MFS) profile domain-containing protein</fullName>
    </recommendedName>
</protein>
<proteinExistence type="predicted"/>
<feature type="transmembrane region" description="Helical" evidence="6">
    <location>
        <begin position="185"/>
        <end position="208"/>
    </location>
</feature>
<evidence type="ECO:0000313" key="8">
    <source>
        <dbReference type="EMBL" id="KAJ4370710.1"/>
    </source>
</evidence>
<dbReference type="PANTHER" id="PTHR23501">
    <property type="entry name" value="MAJOR FACILITATOR SUPERFAMILY"/>
    <property type="match status" value="1"/>
</dbReference>
<dbReference type="InterPro" id="IPR020846">
    <property type="entry name" value="MFS_dom"/>
</dbReference>
<evidence type="ECO:0000313" key="9">
    <source>
        <dbReference type="Proteomes" id="UP001140560"/>
    </source>
</evidence>
<dbReference type="OrthoDB" id="440553at2759"/>
<dbReference type="Gene3D" id="1.20.1250.20">
    <property type="entry name" value="MFS general substrate transporter like domains"/>
    <property type="match status" value="1"/>
</dbReference>
<dbReference type="PRINTS" id="PR01036">
    <property type="entry name" value="TCRTETB"/>
</dbReference>
<evidence type="ECO:0000256" key="5">
    <source>
        <dbReference type="SAM" id="MobiDB-lite"/>
    </source>
</evidence>
<dbReference type="SUPFAM" id="SSF103473">
    <property type="entry name" value="MFS general substrate transporter"/>
    <property type="match status" value="1"/>
</dbReference>
<feature type="transmembrane region" description="Helical" evidence="6">
    <location>
        <begin position="32"/>
        <end position="55"/>
    </location>
</feature>
<dbReference type="EMBL" id="JAPEUY010000008">
    <property type="protein sequence ID" value="KAJ4370710.1"/>
    <property type="molecule type" value="Genomic_DNA"/>
</dbReference>
<evidence type="ECO:0000259" key="7">
    <source>
        <dbReference type="PROSITE" id="PS50850"/>
    </source>
</evidence>
<name>A0A9W9CMZ4_9PLEO</name>
<gene>
    <name evidence="8" type="ORF">N0V83_005231</name>
</gene>
<sequence>MAEDKETAAASDLTPAATSAFPNISPATLHTIIAGLWFCLFISALDTTIVTTALIKISSGFNALEKGPWLVTAYLLTYNSFLMITAKLSDIWGLKILMLSCAVMFLIFSMACGGAQTMLQLIVFRAFQGIGGSGLYSLTFVSIMKLVSREKIGFYSGIISSVFAMANLLGPLFGGIISDHTTWRWIFFLNGPVVAIAIALLFFSLPTLKDGKTNSERIRNLDGIGGLLSICWPIPLIFALQEAGGSHPWSSGVIIGTLVTGIVLLIAFVLYETWVTYRTKKEPIFPIHFLRNPAMGLVLLSMFLLGMPFYVIFVQLPQRFQVVNATSAERAGILLLPATVVSPVGAMAAGLVAKRVPVEFVLILATAVVCIGIGLLSSLPTSSHLWPGVYGYEVITGLGLGLASPPYFMIVGTSIAERDISVGTGALNMMRTLGGAVAVAICTAIHREYLNDKLPAFLSPEQVIAVQDSSTSIAKLPEGVRNQIGNTFGGSYNRQFKIMLAFTGLNFLVAILLALVRKRMGIFNAVPERREDNEFVKAAQKERSDEEAKGGNEKESADFDAAQSARTKHKSDDIQTVEEGTSTKVG</sequence>
<keyword evidence="2 6" id="KW-0812">Transmembrane</keyword>
<comment type="subcellular location">
    <subcellularLocation>
        <location evidence="1">Membrane</location>
        <topology evidence="1">Multi-pass membrane protein</topology>
    </subcellularLocation>
</comment>
<feature type="domain" description="Major facilitator superfamily (MFS) profile" evidence="7">
    <location>
        <begin position="32"/>
        <end position="518"/>
    </location>
</feature>
<dbReference type="PROSITE" id="PS50850">
    <property type="entry name" value="MFS"/>
    <property type="match status" value="1"/>
</dbReference>
<feature type="transmembrane region" description="Helical" evidence="6">
    <location>
        <begin position="122"/>
        <end position="141"/>
    </location>
</feature>
<evidence type="ECO:0000256" key="4">
    <source>
        <dbReference type="ARBA" id="ARBA00023136"/>
    </source>
</evidence>
<evidence type="ECO:0000256" key="3">
    <source>
        <dbReference type="ARBA" id="ARBA00022989"/>
    </source>
</evidence>
<dbReference type="AlphaFoldDB" id="A0A9W9CMZ4"/>
<comment type="caution">
    <text evidence="8">The sequence shown here is derived from an EMBL/GenBank/DDBJ whole genome shotgun (WGS) entry which is preliminary data.</text>
</comment>
<dbReference type="InterPro" id="IPR036259">
    <property type="entry name" value="MFS_trans_sf"/>
</dbReference>
<keyword evidence="9" id="KW-1185">Reference proteome</keyword>
<accession>A0A9W9CMZ4</accession>